<keyword evidence="2" id="KW-1185">Reference proteome</keyword>
<comment type="caution">
    <text evidence="1">The sequence shown here is derived from an EMBL/GenBank/DDBJ whole genome shotgun (WGS) entry which is preliminary data.</text>
</comment>
<name>A0A8J7I1Y5_9NOST</name>
<proteinExistence type="predicted"/>
<evidence type="ECO:0000313" key="2">
    <source>
        <dbReference type="Proteomes" id="UP000632766"/>
    </source>
</evidence>
<accession>A0A8J7I1Y5</accession>
<dbReference type="EMBL" id="JAECZC010000103">
    <property type="protein sequence ID" value="MBH8566834.1"/>
    <property type="molecule type" value="Genomic_DNA"/>
</dbReference>
<protein>
    <submittedName>
        <fullName evidence="1">Uncharacterized protein</fullName>
    </submittedName>
</protein>
<organism evidence="1 2">
    <name type="scientific">Amazonocrinis nigriterrae CENA67</name>
    <dbReference type="NCBI Taxonomy" id="2794033"/>
    <lineage>
        <taxon>Bacteria</taxon>
        <taxon>Bacillati</taxon>
        <taxon>Cyanobacteriota</taxon>
        <taxon>Cyanophyceae</taxon>
        <taxon>Nostocales</taxon>
        <taxon>Nostocaceae</taxon>
        <taxon>Amazonocrinis</taxon>
        <taxon>Amazonocrinis nigriterrae</taxon>
    </lineage>
</organism>
<sequence>MNSCKSGAKGKNAVTSDVSAWFRWAYNKKIVGAMSGGIVYTPDGEPVDLQQMMRQFPCPE</sequence>
<reference evidence="1 2" key="1">
    <citation type="journal article" date="2021" name="Int. J. Syst. Evol. Microbiol.">
        <title>Amazonocrinis nigriterrae gen. nov., sp. nov., Atlanticothrix silvestris gen. nov., sp. nov. and Dendronalium phyllosphericum gen. nov., sp. nov., nostocacean cyanobacteria from Brazilian environments.</title>
        <authorList>
            <person name="Alvarenga D.O."/>
            <person name="Andreote A.P.D."/>
            <person name="Branco L.H.Z."/>
            <person name="Delbaje E."/>
            <person name="Cruz R.B."/>
            <person name="Varani A.M."/>
            <person name="Fiore M.F."/>
        </authorList>
    </citation>
    <scope>NUCLEOTIDE SEQUENCE [LARGE SCALE GENOMIC DNA]</scope>
    <source>
        <strain evidence="1 2">CENA67</strain>
    </source>
</reference>
<dbReference type="AlphaFoldDB" id="A0A8J7I1Y5"/>
<dbReference type="Proteomes" id="UP000632766">
    <property type="component" value="Unassembled WGS sequence"/>
</dbReference>
<evidence type="ECO:0000313" key="1">
    <source>
        <dbReference type="EMBL" id="MBH8566834.1"/>
    </source>
</evidence>
<gene>
    <name evidence="1" type="ORF">I8748_32600</name>
</gene>